<dbReference type="Pfam" id="PF00419">
    <property type="entry name" value="Fimbrial"/>
    <property type="match status" value="1"/>
</dbReference>
<dbReference type="EMBL" id="LR134313">
    <property type="protein sequence ID" value="VEF01640.1"/>
    <property type="molecule type" value="Genomic_DNA"/>
</dbReference>
<dbReference type="OrthoDB" id="3174977at2"/>
<dbReference type="PANTHER" id="PTHR33420:SF10">
    <property type="entry name" value="FIMBRIAE MAJOR SUBUNIT"/>
    <property type="match status" value="1"/>
</dbReference>
<sequence length="219" mass="23753">MNKTLKTLCLASIFAVSMPVFADNTEHSVEIHGDKEAVAPSVSAPVSKIESSGKTQGMINFSGLVYASSCYIETNSVKRNVELPRVESNLLKKEGQVAGQTKFTLQLTNCPVVADKEGDRKTGVKIYFLNDHHAINQNTGNLVDNSSAANKAKNVEVQLLNASGNKIDLRKSANEQEVEIKQLAASSDPVFDFTAQYYANGTVEPGVVFTTVPFGFDYQ</sequence>
<dbReference type="InterPro" id="IPR050263">
    <property type="entry name" value="Bact_Fimbrial_Adh_Pro"/>
</dbReference>
<dbReference type="InterPro" id="IPR036937">
    <property type="entry name" value="Adhesion_dom_fimbrial_sf"/>
</dbReference>
<dbReference type="GO" id="GO:0043709">
    <property type="term" value="P:cell adhesion involved in single-species biofilm formation"/>
    <property type="evidence" value="ECO:0007669"/>
    <property type="project" value="TreeGrafter"/>
</dbReference>
<dbReference type="InterPro" id="IPR000259">
    <property type="entry name" value="Adhesion_dom_fimbrial"/>
</dbReference>
<organism evidence="3 4">
    <name type="scientific">Neisseria canis</name>
    <dbReference type="NCBI Taxonomy" id="493"/>
    <lineage>
        <taxon>Bacteria</taxon>
        <taxon>Pseudomonadati</taxon>
        <taxon>Pseudomonadota</taxon>
        <taxon>Betaproteobacteria</taxon>
        <taxon>Neisseriales</taxon>
        <taxon>Neisseriaceae</taxon>
        <taxon>Neisseria</taxon>
    </lineage>
</organism>
<keyword evidence="1" id="KW-0732">Signal</keyword>
<evidence type="ECO:0000313" key="4">
    <source>
        <dbReference type="Proteomes" id="UP000279284"/>
    </source>
</evidence>
<gene>
    <name evidence="3" type="primary">hifA</name>
    <name evidence="3" type="ORF">NCTC10296_01390</name>
</gene>
<evidence type="ECO:0000259" key="2">
    <source>
        <dbReference type="Pfam" id="PF00419"/>
    </source>
</evidence>
<dbReference type="GO" id="GO:0009289">
    <property type="term" value="C:pilus"/>
    <property type="evidence" value="ECO:0007669"/>
    <property type="project" value="InterPro"/>
</dbReference>
<keyword evidence="4" id="KW-1185">Reference proteome</keyword>
<accession>A0A1X3CQE9</accession>
<name>A0A1X3CQE9_9NEIS</name>
<reference evidence="3 4" key="1">
    <citation type="submission" date="2018-12" db="EMBL/GenBank/DDBJ databases">
        <authorList>
            <consortium name="Pathogen Informatics"/>
        </authorList>
    </citation>
    <scope>NUCLEOTIDE SEQUENCE [LARGE SCALE GENOMIC DNA]</scope>
    <source>
        <strain evidence="3 4">NCTC10296</strain>
    </source>
</reference>
<feature type="chain" id="PRO_5030037472" evidence="1">
    <location>
        <begin position="23"/>
        <end position="219"/>
    </location>
</feature>
<dbReference type="Gene3D" id="2.60.40.1090">
    <property type="entry name" value="Fimbrial-type adhesion domain"/>
    <property type="match status" value="1"/>
</dbReference>
<dbReference type="InterPro" id="IPR008966">
    <property type="entry name" value="Adhesion_dom_sf"/>
</dbReference>
<dbReference type="AlphaFoldDB" id="A0A1X3CQE9"/>
<dbReference type="STRING" id="493.BWD07_11425"/>
<feature type="signal peptide" evidence="1">
    <location>
        <begin position="1"/>
        <end position="22"/>
    </location>
</feature>
<dbReference type="RefSeq" id="WP_085417514.1">
    <property type="nucleotide sequence ID" value="NZ_CAUJPY010000006.1"/>
</dbReference>
<evidence type="ECO:0000313" key="3">
    <source>
        <dbReference type="EMBL" id="VEF01640.1"/>
    </source>
</evidence>
<proteinExistence type="predicted"/>
<evidence type="ECO:0000256" key="1">
    <source>
        <dbReference type="SAM" id="SignalP"/>
    </source>
</evidence>
<dbReference type="KEGG" id="nci:NCTC10296_01390"/>
<protein>
    <submittedName>
        <fullName evidence="3">Major pilin</fullName>
    </submittedName>
</protein>
<dbReference type="SUPFAM" id="SSF49401">
    <property type="entry name" value="Bacterial adhesins"/>
    <property type="match status" value="1"/>
</dbReference>
<dbReference type="PANTHER" id="PTHR33420">
    <property type="entry name" value="FIMBRIAL SUBUNIT ELFA-RELATED"/>
    <property type="match status" value="1"/>
</dbReference>
<feature type="domain" description="Fimbrial-type adhesion" evidence="2">
    <location>
        <begin position="59"/>
        <end position="219"/>
    </location>
</feature>
<dbReference type="Proteomes" id="UP000279284">
    <property type="component" value="Chromosome"/>
</dbReference>